<dbReference type="Gene3D" id="1.25.40.10">
    <property type="entry name" value="Tetratricopeptide repeat domain"/>
    <property type="match status" value="1"/>
</dbReference>
<dbReference type="SUPFAM" id="SSF82171">
    <property type="entry name" value="DPP6 N-terminal domain-like"/>
    <property type="match status" value="1"/>
</dbReference>
<dbReference type="PANTHER" id="PTHR30329">
    <property type="entry name" value="STATOR ELEMENT OF FLAGELLAR MOTOR COMPLEX"/>
    <property type="match status" value="1"/>
</dbReference>
<name>A0A1N6DA06_9BACT</name>
<dbReference type="RefSeq" id="WP_143197312.1">
    <property type="nucleotide sequence ID" value="NZ_FSRA01000001.1"/>
</dbReference>
<dbReference type="Pfam" id="PF00691">
    <property type="entry name" value="OmpA"/>
    <property type="match status" value="1"/>
</dbReference>
<evidence type="ECO:0000256" key="2">
    <source>
        <dbReference type="ARBA" id="ARBA00023136"/>
    </source>
</evidence>
<dbReference type="Proteomes" id="UP000185003">
    <property type="component" value="Unassembled WGS sequence"/>
</dbReference>
<organism evidence="7 8">
    <name type="scientific">Chitinophaga niabensis</name>
    <dbReference type="NCBI Taxonomy" id="536979"/>
    <lineage>
        <taxon>Bacteria</taxon>
        <taxon>Pseudomonadati</taxon>
        <taxon>Bacteroidota</taxon>
        <taxon>Chitinophagia</taxon>
        <taxon>Chitinophagales</taxon>
        <taxon>Chitinophagaceae</taxon>
        <taxon>Chitinophaga</taxon>
    </lineage>
</organism>
<accession>A0A1N6DA06</accession>
<dbReference type="EMBL" id="FSRA01000001">
    <property type="protein sequence ID" value="SIN67632.1"/>
    <property type="molecule type" value="Genomic_DNA"/>
</dbReference>
<dbReference type="SUPFAM" id="SSF48452">
    <property type="entry name" value="TPR-like"/>
    <property type="match status" value="1"/>
</dbReference>
<evidence type="ECO:0000256" key="4">
    <source>
        <dbReference type="PROSITE-ProRule" id="PRU00473"/>
    </source>
</evidence>
<dbReference type="InterPro" id="IPR006664">
    <property type="entry name" value="OMP_bac"/>
</dbReference>
<evidence type="ECO:0000256" key="1">
    <source>
        <dbReference type="ARBA" id="ARBA00004442"/>
    </source>
</evidence>
<protein>
    <submittedName>
        <fullName evidence="7">Outer membrane protein OmpA</fullName>
    </submittedName>
</protein>
<dbReference type="Pfam" id="PF07676">
    <property type="entry name" value="PD40"/>
    <property type="match status" value="2"/>
</dbReference>
<dbReference type="AlphaFoldDB" id="A0A1N6DA06"/>
<feature type="region of interest" description="Disordered" evidence="5">
    <location>
        <begin position="453"/>
        <end position="499"/>
    </location>
</feature>
<dbReference type="InterPro" id="IPR036737">
    <property type="entry name" value="OmpA-like_sf"/>
</dbReference>
<gene>
    <name evidence="7" type="ORF">SAMN04488055_0523</name>
</gene>
<dbReference type="PROSITE" id="PS51123">
    <property type="entry name" value="OMPA_2"/>
    <property type="match status" value="1"/>
</dbReference>
<dbReference type="PRINTS" id="PR01021">
    <property type="entry name" value="OMPADOMAIN"/>
</dbReference>
<evidence type="ECO:0000313" key="7">
    <source>
        <dbReference type="EMBL" id="SIN67632.1"/>
    </source>
</evidence>
<evidence type="ECO:0000259" key="6">
    <source>
        <dbReference type="PROSITE" id="PS51123"/>
    </source>
</evidence>
<feature type="domain" description="OmpA-like" evidence="6">
    <location>
        <begin position="502"/>
        <end position="624"/>
    </location>
</feature>
<keyword evidence="8" id="KW-1185">Reference proteome</keyword>
<dbReference type="SUPFAM" id="SSF103088">
    <property type="entry name" value="OmpA-like"/>
    <property type="match status" value="1"/>
</dbReference>
<evidence type="ECO:0000313" key="8">
    <source>
        <dbReference type="Proteomes" id="UP000185003"/>
    </source>
</evidence>
<dbReference type="InterPro" id="IPR006665">
    <property type="entry name" value="OmpA-like"/>
</dbReference>
<sequence>MKRYYLLILVSASLRLSAQEQKSEVRLADEAYARQEYAVAGSLYQRTIEHKGKRAPLEYFLKLAHSFSETGNYRQAAGWYEQIVLRADCPAGTYFDYGEVLRNMEAYDSAKVQYERFQTSNPDSLALKAAALKGCELAVQWMAQTPQLSKLEGMKELNTPYSEWISGVVNQGLLIVGNGYRGMNLNDGFESKPETDKRTYQPYYKTYIYQQYSQGNATMYLESMLPKVLKKYDYHIGPACFNSTEDTLYVTVNEQLRPAVTQKKGTMNGTRRLALYRAVKQDGNWSSLELLPALNIEGYSSSHPVLNHDGDLLYFVSDRPGGYGKTDIWYSEKQPDGSWGKPVNCGNRLNTVAAETFPTFNEDGVMYFSSKGHPGMGGYDIYRVKGSKGTWETPLNLRSPFNSGADDMGLVLKRNGYEGFFSSNRAGGMGSDDVYHFLDPAYFSRLDGSNTGTTGSNTTAGNTNGGNAITGTTNGGNTTAGNTNGGNTTAGNTPVKKPLSPEALEQKNAIEKLHFLYDFNSVVLLPESRKTLDYVLGILKQHPDWKLMVLSFADNRGTEDYNLDLSALRCYAVIDYLVEKGIPAKHLYYKNMGEGYPVNPCKDGVPCTEAQQRENRRSELRIIY</sequence>
<dbReference type="InterPro" id="IPR011659">
    <property type="entry name" value="WD40"/>
</dbReference>
<dbReference type="InterPro" id="IPR011990">
    <property type="entry name" value="TPR-like_helical_dom_sf"/>
</dbReference>
<dbReference type="PANTHER" id="PTHR30329:SF21">
    <property type="entry name" value="LIPOPROTEIN YIAD-RELATED"/>
    <property type="match status" value="1"/>
</dbReference>
<comment type="subcellular location">
    <subcellularLocation>
        <location evidence="1">Cell outer membrane</location>
    </subcellularLocation>
</comment>
<dbReference type="InterPro" id="IPR050330">
    <property type="entry name" value="Bact_OuterMem_StrucFunc"/>
</dbReference>
<dbReference type="GO" id="GO:0009279">
    <property type="term" value="C:cell outer membrane"/>
    <property type="evidence" value="ECO:0007669"/>
    <property type="project" value="UniProtKB-SubCell"/>
</dbReference>
<feature type="compositionally biased region" description="Low complexity" evidence="5">
    <location>
        <begin position="453"/>
        <end position="493"/>
    </location>
</feature>
<dbReference type="OrthoDB" id="9809364at2"/>
<dbReference type="CDD" id="cd07185">
    <property type="entry name" value="OmpA_C-like"/>
    <property type="match status" value="1"/>
</dbReference>
<evidence type="ECO:0000256" key="3">
    <source>
        <dbReference type="ARBA" id="ARBA00023237"/>
    </source>
</evidence>
<reference evidence="7 8" key="1">
    <citation type="submission" date="2016-11" db="EMBL/GenBank/DDBJ databases">
        <authorList>
            <person name="Jaros S."/>
            <person name="Januszkiewicz K."/>
            <person name="Wedrychowicz H."/>
        </authorList>
    </citation>
    <scope>NUCLEOTIDE SEQUENCE [LARGE SCALE GENOMIC DNA]</scope>
    <source>
        <strain evidence="7 8">DSM 24787</strain>
    </source>
</reference>
<evidence type="ECO:0000256" key="5">
    <source>
        <dbReference type="SAM" id="MobiDB-lite"/>
    </source>
</evidence>
<keyword evidence="2 4" id="KW-0472">Membrane</keyword>
<keyword evidence="3" id="KW-0998">Cell outer membrane</keyword>
<proteinExistence type="predicted"/>
<dbReference type="Gene3D" id="3.30.1330.60">
    <property type="entry name" value="OmpA-like domain"/>
    <property type="match status" value="1"/>
</dbReference>
<dbReference type="STRING" id="536979.SAMN04488055_0523"/>